<dbReference type="InterPro" id="IPR013806">
    <property type="entry name" value="Kringle-like"/>
</dbReference>
<dbReference type="SMART" id="SM00130">
    <property type="entry name" value="KR"/>
    <property type="match status" value="1"/>
</dbReference>
<accession>A0AAD9KEU6</accession>
<dbReference type="PROSITE" id="PS00021">
    <property type="entry name" value="KRINGLE_1"/>
    <property type="match status" value="1"/>
</dbReference>
<feature type="region of interest" description="Disordered" evidence="16">
    <location>
        <begin position="1097"/>
        <end position="1128"/>
    </location>
</feature>
<evidence type="ECO:0000256" key="3">
    <source>
        <dbReference type="ARBA" id="ARBA00022461"/>
    </source>
</evidence>
<feature type="disulfide bond" evidence="14">
    <location>
        <begin position="449"/>
        <end position="467"/>
    </location>
</feature>
<evidence type="ECO:0000313" key="21">
    <source>
        <dbReference type="EMBL" id="KAK2169962.1"/>
    </source>
</evidence>
<dbReference type="PROSITE" id="PS01180">
    <property type="entry name" value="CUB"/>
    <property type="match status" value="1"/>
</dbReference>
<name>A0AAD9KEU6_9ANNE</name>
<dbReference type="SUPFAM" id="SSF57440">
    <property type="entry name" value="Kringle-like"/>
    <property type="match status" value="1"/>
</dbReference>
<evidence type="ECO:0000256" key="12">
    <source>
        <dbReference type="ARBA" id="ARBA00023303"/>
    </source>
</evidence>
<feature type="domain" description="CUB" evidence="18">
    <location>
        <begin position="650"/>
        <end position="795"/>
    </location>
</feature>
<dbReference type="PANTHER" id="PTHR11690">
    <property type="entry name" value="AMILORIDE-SENSITIVE SODIUM CHANNEL-RELATED"/>
    <property type="match status" value="1"/>
</dbReference>
<keyword evidence="3 15" id="KW-0894">Sodium channel</keyword>
<keyword evidence="11 15" id="KW-0739">Sodium transport</keyword>
<dbReference type="SMART" id="SM00192">
    <property type="entry name" value="LDLa"/>
    <property type="match status" value="1"/>
</dbReference>
<dbReference type="InterPro" id="IPR000859">
    <property type="entry name" value="CUB_dom"/>
</dbReference>
<dbReference type="InterPro" id="IPR000998">
    <property type="entry name" value="MAM_dom"/>
</dbReference>
<dbReference type="CDD" id="cd00108">
    <property type="entry name" value="KR"/>
    <property type="match status" value="1"/>
</dbReference>
<dbReference type="SUPFAM" id="SSF49899">
    <property type="entry name" value="Concanavalin A-like lectins/glucanases"/>
    <property type="match status" value="2"/>
</dbReference>
<keyword evidence="8 15" id="KW-0406">Ion transport</keyword>
<dbReference type="Gene3D" id="4.10.400.10">
    <property type="entry name" value="Low-density Lipoprotein Receptor"/>
    <property type="match status" value="1"/>
</dbReference>
<dbReference type="GO" id="GO:0015280">
    <property type="term" value="F:ligand-gated sodium channel activity"/>
    <property type="evidence" value="ECO:0007669"/>
    <property type="project" value="TreeGrafter"/>
</dbReference>
<evidence type="ECO:0000256" key="14">
    <source>
        <dbReference type="PROSITE-ProRule" id="PRU00124"/>
    </source>
</evidence>
<evidence type="ECO:0000256" key="1">
    <source>
        <dbReference type="ARBA" id="ARBA00004141"/>
    </source>
</evidence>
<comment type="subcellular location">
    <subcellularLocation>
        <location evidence="1">Membrane</location>
        <topology evidence="1">Multi-pass membrane protein</topology>
    </subcellularLocation>
</comment>
<dbReference type="InterPro" id="IPR001873">
    <property type="entry name" value="ENaC"/>
</dbReference>
<evidence type="ECO:0000259" key="18">
    <source>
        <dbReference type="PROSITE" id="PS01180"/>
    </source>
</evidence>
<evidence type="ECO:0000256" key="9">
    <source>
        <dbReference type="ARBA" id="ARBA00023136"/>
    </source>
</evidence>
<feature type="disulfide bond" evidence="13">
    <location>
        <begin position="386"/>
        <end position="425"/>
    </location>
</feature>
<evidence type="ECO:0000256" key="6">
    <source>
        <dbReference type="ARBA" id="ARBA00022989"/>
    </source>
</evidence>
<feature type="transmembrane region" description="Helical" evidence="17">
    <location>
        <begin position="30"/>
        <end position="53"/>
    </location>
</feature>
<organism evidence="21 22">
    <name type="scientific">Paralvinella palmiformis</name>
    <dbReference type="NCBI Taxonomy" id="53620"/>
    <lineage>
        <taxon>Eukaryota</taxon>
        <taxon>Metazoa</taxon>
        <taxon>Spiralia</taxon>
        <taxon>Lophotrochozoa</taxon>
        <taxon>Annelida</taxon>
        <taxon>Polychaeta</taxon>
        <taxon>Sedentaria</taxon>
        <taxon>Canalipalpata</taxon>
        <taxon>Terebellida</taxon>
        <taxon>Terebelliformia</taxon>
        <taxon>Alvinellidae</taxon>
        <taxon>Paralvinella</taxon>
    </lineage>
</organism>
<dbReference type="PROSITE" id="PS50060">
    <property type="entry name" value="MAM_2"/>
    <property type="match status" value="2"/>
</dbReference>
<feature type="disulfide bond" evidence="14">
    <location>
        <begin position="442"/>
        <end position="454"/>
    </location>
</feature>
<dbReference type="SUPFAM" id="SSF49854">
    <property type="entry name" value="Spermadhesin, CUB domain"/>
    <property type="match status" value="1"/>
</dbReference>
<dbReference type="Pfam" id="PF00051">
    <property type="entry name" value="Kringle"/>
    <property type="match status" value="1"/>
</dbReference>
<evidence type="ECO:0000256" key="10">
    <source>
        <dbReference type="ARBA" id="ARBA00023157"/>
    </source>
</evidence>
<keyword evidence="10 13" id="KW-1015">Disulfide bond</keyword>
<evidence type="ECO:0000313" key="22">
    <source>
        <dbReference type="Proteomes" id="UP001208570"/>
    </source>
</evidence>
<proteinExistence type="inferred from homology"/>
<dbReference type="EMBL" id="JAODUP010000005">
    <property type="protein sequence ID" value="KAK2169962.1"/>
    <property type="molecule type" value="Genomic_DNA"/>
</dbReference>
<dbReference type="InterPro" id="IPR018056">
    <property type="entry name" value="Kringle_CS"/>
</dbReference>
<dbReference type="Pfam" id="PF00629">
    <property type="entry name" value="MAM"/>
    <property type="match status" value="2"/>
</dbReference>
<evidence type="ECO:0000259" key="19">
    <source>
        <dbReference type="PROSITE" id="PS50060"/>
    </source>
</evidence>
<dbReference type="InterPro" id="IPR002172">
    <property type="entry name" value="LDrepeatLR_classA_rpt"/>
</dbReference>
<comment type="caution">
    <text evidence="21">The sequence shown here is derived from an EMBL/GenBank/DDBJ whole genome shotgun (WGS) entry which is preliminary data.</text>
</comment>
<keyword evidence="12 15" id="KW-0407">Ion channel</keyword>
<keyword evidence="4 13" id="KW-0420">Kringle</keyword>
<comment type="caution">
    <text evidence="13">Lacks conserved residue(s) required for the propagation of feature annotation.</text>
</comment>
<dbReference type="SUPFAM" id="SSF57424">
    <property type="entry name" value="LDL receptor-like module"/>
    <property type="match status" value="1"/>
</dbReference>
<dbReference type="SMART" id="SM00042">
    <property type="entry name" value="CUB"/>
    <property type="match status" value="1"/>
</dbReference>
<evidence type="ECO:0000256" key="17">
    <source>
        <dbReference type="SAM" id="Phobius"/>
    </source>
</evidence>
<reference evidence="21" key="1">
    <citation type="journal article" date="2023" name="Mol. Biol. Evol.">
        <title>Third-Generation Sequencing Reveals the Adaptive Role of the Epigenome in Three Deep-Sea Polychaetes.</title>
        <authorList>
            <person name="Perez M."/>
            <person name="Aroh O."/>
            <person name="Sun Y."/>
            <person name="Lan Y."/>
            <person name="Juniper S.K."/>
            <person name="Young C.R."/>
            <person name="Angers B."/>
            <person name="Qian P.Y."/>
        </authorList>
    </citation>
    <scope>NUCLEOTIDE SEQUENCE</scope>
    <source>
        <strain evidence="21">P08H-3</strain>
    </source>
</reference>
<evidence type="ECO:0000256" key="15">
    <source>
        <dbReference type="RuleBase" id="RU000679"/>
    </source>
</evidence>
<keyword evidence="22" id="KW-1185">Reference proteome</keyword>
<feature type="domain" description="Kringle" evidence="20">
    <location>
        <begin position="370"/>
        <end position="440"/>
    </location>
</feature>
<dbReference type="PROSITE" id="PS50068">
    <property type="entry name" value="LDLRA_2"/>
    <property type="match status" value="1"/>
</dbReference>
<dbReference type="Pfam" id="PF00431">
    <property type="entry name" value="CUB"/>
    <property type="match status" value="1"/>
</dbReference>
<dbReference type="SMART" id="SM00137">
    <property type="entry name" value="MAM"/>
    <property type="match status" value="1"/>
</dbReference>
<dbReference type="InterPro" id="IPR023415">
    <property type="entry name" value="LDLR_class-A_CS"/>
</dbReference>
<dbReference type="Gene3D" id="2.60.120.200">
    <property type="match status" value="2"/>
</dbReference>
<keyword evidence="2 15" id="KW-0813">Transport</keyword>
<dbReference type="PROSITE" id="PS01209">
    <property type="entry name" value="LDLRA_1"/>
    <property type="match status" value="1"/>
</dbReference>
<evidence type="ECO:0000256" key="8">
    <source>
        <dbReference type="ARBA" id="ARBA00023065"/>
    </source>
</evidence>
<dbReference type="InterPro" id="IPR036055">
    <property type="entry name" value="LDL_receptor-like_sf"/>
</dbReference>
<dbReference type="Pfam" id="PF00057">
    <property type="entry name" value="Ldl_recept_a"/>
    <property type="match status" value="1"/>
</dbReference>
<dbReference type="PANTHER" id="PTHR11690:SF300">
    <property type="entry name" value="PICKPOCKET PROTEIN 19"/>
    <property type="match status" value="1"/>
</dbReference>
<evidence type="ECO:0000256" key="11">
    <source>
        <dbReference type="ARBA" id="ARBA00023201"/>
    </source>
</evidence>
<protein>
    <submittedName>
        <fullName evidence="21">Uncharacterized protein</fullName>
    </submittedName>
</protein>
<evidence type="ECO:0000256" key="13">
    <source>
        <dbReference type="PROSITE-ProRule" id="PRU00121"/>
    </source>
</evidence>
<gene>
    <name evidence="21" type="ORF">LSH36_5g02006</name>
</gene>
<evidence type="ECO:0000259" key="20">
    <source>
        <dbReference type="PROSITE" id="PS50070"/>
    </source>
</evidence>
<evidence type="ECO:0000256" key="7">
    <source>
        <dbReference type="ARBA" id="ARBA00023053"/>
    </source>
</evidence>
<dbReference type="GO" id="GO:0005886">
    <property type="term" value="C:plasma membrane"/>
    <property type="evidence" value="ECO:0007669"/>
    <property type="project" value="TreeGrafter"/>
</dbReference>
<keyword evidence="5 15" id="KW-0812">Transmembrane</keyword>
<dbReference type="CDD" id="cd00041">
    <property type="entry name" value="CUB"/>
    <property type="match status" value="1"/>
</dbReference>
<dbReference type="InterPro" id="IPR035914">
    <property type="entry name" value="Sperma_CUB_dom_sf"/>
</dbReference>
<dbReference type="Gene3D" id="2.60.470.10">
    <property type="entry name" value="Acid-sensing ion channels like domains"/>
    <property type="match status" value="1"/>
</dbReference>
<dbReference type="PROSITE" id="PS50070">
    <property type="entry name" value="KRINGLE_2"/>
    <property type="match status" value="1"/>
</dbReference>
<evidence type="ECO:0000256" key="4">
    <source>
        <dbReference type="ARBA" id="ARBA00022572"/>
    </source>
</evidence>
<keyword evidence="9 17" id="KW-0472">Membrane</keyword>
<feature type="domain" description="MAM" evidence="19">
    <location>
        <begin position="209"/>
        <end position="366"/>
    </location>
</feature>
<dbReference type="InterPro" id="IPR013320">
    <property type="entry name" value="ConA-like_dom_sf"/>
</dbReference>
<dbReference type="InterPro" id="IPR038178">
    <property type="entry name" value="Kringle_sf"/>
</dbReference>
<dbReference type="InterPro" id="IPR000001">
    <property type="entry name" value="Kringle"/>
</dbReference>
<dbReference type="Gene3D" id="2.40.20.10">
    <property type="entry name" value="Plasminogen Kringle 4"/>
    <property type="match status" value="1"/>
</dbReference>
<dbReference type="Pfam" id="PF00858">
    <property type="entry name" value="ASC"/>
    <property type="match status" value="2"/>
</dbReference>
<sequence>MLRKFSEDSSFHGLKQIFEEPNICIRRCMWIVLLVGVTSVFLFLISTKLHYYYQRPSLVDISRGYEDAIPFPKVTICNQNPYRMTAIHQLGLYDVVTEAYNRAKGSATADPEDCTDRYEMYTSVCAVPESAATKYIIKETTCTVCKHLCTTVEGSTCSGVLYDPDTRTCTLTSFTGEDHQGVVLPTEGRCNDTIRKFYRRHRCLNGMQTYCDFEEPCSWQQDPDASDIWITKQGPDHTITLVSGHYMQMLETDKRPGYYASTITSFMDTTSQCLVFFYKFGGSSVSSTISIISRGEDMTETILKQINRPTIREWSRGWLGTKLQLANGINQLIIRGQRATDGASGILLDDVRIVSCISLRQQECRTSLTGTEYLGIQNQSQSGRPCLPWLYTIPYRPETVKFVETAEESANYCRNPDGDMAGPWCYTDLGRREPCNIPFCDCTDDWFRCRTGNCIPQSMVCDGKVDCMDSSDETTVCVKALVVQMDGVTPGDQVDVESPPQNLTMATTLSFYAEVRVEPDDILTKLEIYLQRPSGERIIKLMEIAGSSQRRGLIRYQMCIPEGRYSISFVAVLGMTSLPYIVVDEVELAKPCIPNEVYTADPEGEAISCDFDAGLCGYQFRSESTLLRWDRVSADVITANSLISTFGADCYGEFYSVDGWIVSPGYPDWYPDDIFCTYYIKQPEHATIIIDFDKITMEYEPSCGHDWLEIRWKHTNKYTLRNTDRSKFGPNDVHYDSTNQSSSIDGKQLNYDGYNLYCGHVTPNSLLIRGSVVALSFYANDVIHDRGFSIKYHATSVPGHDYALALSFRGPYHTHQYTSSLLSPIVTVIGPHCLVFDFTAFHELQVFQTDDRHASRMLLHVLAPTGWHWMRMRLDIGEDKPDNERYPLGIIFRSVVDFENYRPTYLSAINNIKLLPGRCDQIGGGMSNEAVQRPYYVSVVSTSVNCDFNTIDQCGYRDTSDGAIRWMRTCAMVNDSVQPSDWVDLQDCVMTVRFGEVSHNVPVMRSPRLNGKLASCVHFKAKKAFDNVELIVRPYNEDKAYDEFAMVFHSGMIANQWKWYSINLPTSGHFRLEFQATGVNSVLYLDEVKVVYSGCQSSGDPLDSQEQDNVRRQEDDDIINEEEKERPSKILKTTDEYNKDSLRELIQQQVLVLSLASGRRSSSVHLYNAFPFSCTWNGKPCSSNATGEIFTDMHRCWTFNGNTNDPLKATFTGTQMGLKLTINIEQYEHIEGISIDSGVKVLLHSQDDEPLVNDMGFAVGPGMHSLASLSYGLEHFLEAPYGGCGVRPLTYFHNVTYTYSRCKRECDIRMLETRCRCTDAYMNGLDRLPCSC</sequence>
<keyword evidence="7" id="KW-0915">Sodium</keyword>
<evidence type="ECO:0000256" key="16">
    <source>
        <dbReference type="SAM" id="MobiDB-lite"/>
    </source>
</evidence>
<evidence type="ECO:0000256" key="5">
    <source>
        <dbReference type="ARBA" id="ARBA00022692"/>
    </source>
</evidence>
<comment type="similarity">
    <text evidence="15">Belongs to the amiloride-sensitive sodium channel (TC 1.A.6) family.</text>
</comment>
<dbReference type="Proteomes" id="UP001208570">
    <property type="component" value="Unassembled WGS sequence"/>
</dbReference>
<feature type="domain" description="MAM" evidence="19">
    <location>
        <begin position="944"/>
        <end position="1097"/>
    </location>
</feature>
<keyword evidence="6 17" id="KW-1133">Transmembrane helix</keyword>
<dbReference type="Gene3D" id="2.60.120.290">
    <property type="entry name" value="Spermadhesin, CUB domain"/>
    <property type="match status" value="1"/>
</dbReference>
<dbReference type="CDD" id="cd00112">
    <property type="entry name" value="LDLa"/>
    <property type="match status" value="1"/>
</dbReference>
<evidence type="ECO:0000256" key="2">
    <source>
        <dbReference type="ARBA" id="ARBA00022448"/>
    </source>
</evidence>